<feature type="transmembrane region" description="Helical" evidence="1">
    <location>
        <begin position="112"/>
        <end position="132"/>
    </location>
</feature>
<dbReference type="EMBL" id="QSFT01000002">
    <property type="protein sequence ID" value="RHA78695.1"/>
    <property type="molecule type" value="Genomic_DNA"/>
</dbReference>
<organism evidence="2 3">
    <name type="scientific">Phocaeicola coprophilus</name>
    <dbReference type="NCBI Taxonomy" id="387090"/>
    <lineage>
        <taxon>Bacteria</taxon>
        <taxon>Pseudomonadati</taxon>
        <taxon>Bacteroidota</taxon>
        <taxon>Bacteroidia</taxon>
        <taxon>Bacteroidales</taxon>
        <taxon>Bacteroidaceae</taxon>
        <taxon>Phocaeicola</taxon>
    </lineage>
</organism>
<protein>
    <recommendedName>
        <fullName evidence="4">Transmembrane protein</fullName>
    </recommendedName>
</protein>
<evidence type="ECO:0000313" key="2">
    <source>
        <dbReference type="EMBL" id="RHA78695.1"/>
    </source>
</evidence>
<feature type="transmembrane region" description="Helical" evidence="1">
    <location>
        <begin position="40"/>
        <end position="59"/>
    </location>
</feature>
<comment type="caution">
    <text evidence="2">The sequence shown here is derived from an EMBL/GenBank/DDBJ whole genome shotgun (WGS) entry which is preliminary data.</text>
</comment>
<keyword evidence="1" id="KW-0812">Transmembrane</keyword>
<reference evidence="2 3" key="1">
    <citation type="submission" date="2018-08" db="EMBL/GenBank/DDBJ databases">
        <title>A genome reference for cultivated species of the human gut microbiota.</title>
        <authorList>
            <person name="Zou Y."/>
            <person name="Xue W."/>
            <person name="Luo G."/>
        </authorList>
    </citation>
    <scope>NUCLEOTIDE SEQUENCE [LARGE SCALE GENOMIC DNA]</scope>
    <source>
        <strain evidence="2 3">AM42-38</strain>
    </source>
</reference>
<feature type="transmembrane region" description="Helical" evidence="1">
    <location>
        <begin position="80"/>
        <end position="100"/>
    </location>
</feature>
<feature type="transmembrane region" description="Helical" evidence="1">
    <location>
        <begin position="12"/>
        <end position="34"/>
    </location>
</feature>
<dbReference type="RefSeq" id="WP_118399898.1">
    <property type="nucleotide sequence ID" value="NZ_CABJGD010000002.1"/>
</dbReference>
<name>A0A413T4S7_9BACT</name>
<dbReference type="Proteomes" id="UP000283855">
    <property type="component" value="Unassembled WGS sequence"/>
</dbReference>
<proteinExistence type="predicted"/>
<evidence type="ECO:0008006" key="4">
    <source>
        <dbReference type="Google" id="ProtNLM"/>
    </source>
</evidence>
<gene>
    <name evidence="2" type="ORF">DW921_01780</name>
</gene>
<keyword evidence="1" id="KW-0472">Membrane</keyword>
<dbReference type="AlphaFoldDB" id="A0A413T4S7"/>
<evidence type="ECO:0000256" key="1">
    <source>
        <dbReference type="SAM" id="Phobius"/>
    </source>
</evidence>
<evidence type="ECO:0000313" key="3">
    <source>
        <dbReference type="Proteomes" id="UP000283855"/>
    </source>
</evidence>
<sequence>MKYGVSRSTLLITAGVVWLVAGLNILRIGIICWLGDRQYWLFKVCEASLIFLLFFAFIFQKLYNKHTRRISLKKERNNCPFSFFDIRGWIIMVLMILMGITIRDLRLLPGSFIAVFYTGLSVALSATGIRFLRFWWINRNRLSCQDQENRTTPE</sequence>
<keyword evidence="1" id="KW-1133">Transmembrane helix</keyword>
<accession>A0A413T4S7</accession>